<proteinExistence type="predicted"/>
<dbReference type="RefSeq" id="WP_274534900.1">
    <property type="nucleotide sequence ID" value="NZ_MSYM01000016.1"/>
</dbReference>
<dbReference type="Proteomes" id="UP000185911">
    <property type="component" value="Unassembled WGS sequence"/>
</dbReference>
<dbReference type="AlphaFoldDB" id="A0A1Q8YBU6"/>
<evidence type="ECO:0000313" key="1">
    <source>
        <dbReference type="EMBL" id="OLP05462.1"/>
    </source>
</evidence>
<evidence type="ECO:0000313" key="2">
    <source>
        <dbReference type="Proteomes" id="UP000185911"/>
    </source>
</evidence>
<dbReference type="EMBL" id="MSYM01000016">
    <property type="protein sequence ID" value="OLP05462.1"/>
    <property type="molecule type" value="Genomic_DNA"/>
</dbReference>
<name>A0A1Q8YBU6_9BURK</name>
<protein>
    <submittedName>
        <fullName evidence="1">Uncharacterized protein</fullName>
    </submittedName>
</protein>
<reference evidence="1 2" key="1">
    <citation type="submission" date="2017-01" db="EMBL/GenBank/DDBJ databases">
        <title>Genome sequence of Rhodoferax antarcticus ANT.BR, a psychrophilic purple nonsulfur bacterium from an Antarctic microbial mat.</title>
        <authorList>
            <person name="Baker J."/>
            <person name="Riester C."/>
            <person name="Skinner B."/>
            <person name="Newell A."/>
            <person name="Swingley W."/>
            <person name="Madigan M."/>
            <person name="Jung D."/>
            <person name="Asao M."/>
            <person name="Chen M."/>
            <person name="Loughlin P."/>
            <person name="Pan H."/>
            <person name="Lin S."/>
            <person name="Li N."/>
            <person name="Shaw J."/>
            <person name="Prado M."/>
            <person name="Sherman C."/>
            <person name="Li X."/>
            <person name="Tang J."/>
            <person name="Blankenship R."/>
            <person name="Zhao T."/>
            <person name="Touchman J."/>
            <person name="Sattley M."/>
        </authorList>
    </citation>
    <scope>NUCLEOTIDE SEQUENCE [LARGE SCALE GENOMIC DNA]</scope>
    <source>
        <strain evidence="1 2">ANT.BR</strain>
    </source>
</reference>
<gene>
    <name evidence="1" type="ORF">BLL52_3129</name>
</gene>
<keyword evidence="2" id="KW-1185">Reference proteome</keyword>
<organism evidence="1 2">
    <name type="scientific">Rhodoferax antarcticus ANT.BR</name>
    <dbReference type="NCBI Taxonomy" id="1111071"/>
    <lineage>
        <taxon>Bacteria</taxon>
        <taxon>Pseudomonadati</taxon>
        <taxon>Pseudomonadota</taxon>
        <taxon>Betaproteobacteria</taxon>
        <taxon>Burkholderiales</taxon>
        <taxon>Comamonadaceae</taxon>
        <taxon>Rhodoferax</taxon>
    </lineage>
</organism>
<accession>A0A1Q8YBU6</accession>
<sequence>MTGGMARFVMPSVKVVMRARQMPLAEENGVSYFKIPTNSL</sequence>
<comment type="caution">
    <text evidence="1">The sequence shown here is derived from an EMBL/GenBank/DDBJ whole genome shotgun (WGS) entry which is preliminary data.</text>
</comment>